<accession>A0A5M8RM34</accession>
<protein>
    <recommendedName>
        <fullName evidence="3">Mor transcription activator domain-containing protein</fullName>
    </recommendedName>
</protein>
<dbReference type="EMBL" id="QSND01000003">
    <property type="protein sequence ID" value="KAA6449655.1"/>
    <property type="molecule type" value="Genomic_DNA"/>
</dbReference>
<organism evidence="1 2">
    <name type="scientific">Bacillus swezeyi</name>
    <dbReference type="NCBI Taxonomy" id="1925020"/>
    <lineage>
        <taxon>Bacteria</taxon>
        <taxon>Bacillati</taxon>
        <taxon>Bacillota</taxon>
        <taxon>Bacilli</taxon>
        <taxon>Bacillales</taxon>
        <taxon>Bacillaceae</taxon>
        <taxon>Bacillus</taxon>
    </lineage>
</organism>
<dbReference type="AlphaFoldDB" id="A0A5M8RM34"/>
<proteinExistence type="predicted"/>
<evidence type="ECO:0008006" key="3">
    <source>
        <dbReference type="Google" id="ProtNLM"/>
    </source>
</evidence>
<gene>
    <name evidence="1" type="ORF">DX927_17570</name>
</gene>
<sequence>MKAKQGDTFMNLNDTHSFMKEAVPLARKLEGDWTARMKMALNTVIVKHYFNKPLSLENVNALLRKGVSYRRICKHYGVGRKDIASLKG</sequence>
<dbReference type="Proteomes" id="UP000324326">
    <property type="component" value="Unassembled WGS sequence"/>
</dbReference>
<evidence type="ECO:0000313" key="2">
    <source>
        <dbReference type="Proteomes" id="UP000324326"/>
    </source>
</evidence>
<reference evidence="1 2" key="1">
    <citation type="submission" date="2018-08" db="EMBL/GenBank/DDBJ databases">
        <title>Bacillus phenotypic plasticity.</title>
        <authorList>
            <person name="Hurtado E."/>
        </authorList>
    </citation>
    <scope>NUCLEOTIDE SEQUENCE [LARGE SCALE GENOMIC DNA]</scope>
    <source>
        <strain evidence="1 2">427</strain>
    </source>
</reference>
<comment type="caution">
    <text evidence="1">The sequence shown here is derived from an EMBL/GenBank/DDBJ whole genome shotgun (WGS) entry which is preliminary data.</text>
</comment>
<evidence type="ECO:0000313" key="1">
    <source>
        <dbReference type="EMBL" id="KAA6449655.1"/>
    </source>
</evidence>
<name>A0A5M8RM34_9BACI</name>